<evidence type="ECO:0000313" key="1">
    <source>
        <dbReference type="EMBL" id="KWA84179.1"/>
    </source>
</evidence>
<gene>
    <name evidence="1" type="ORF">WL29_22725</name>
</gene>
<comment type="caution">
    <text evidence="1">The sequence shown here is derived from an EMBL/GenBank/DDBJ whole genome shotgun (WGS) entry which is preliminary data.</text>
</comment>
<reference evidence="1 2" key="1">
    <citation type="submission" date="2015-11" db="EMBL/GenBank/DDBJ databases">
        <title>Expanding the genomic diversity of Burkholderia species for the development of highly accurate diagnostics.</title>
        <authorList>
            <person name="Sahl J."/>
            <person name="Keim P."/>
            <person name="Wagner D."/>
        </authorList>
    </citation>
    <scope>NUCLEOTIDE SEQUENCE [LARGE SCALE GENOMIC DNA]</scope>
    <source>
        <strain evidence="1 2">MSMB2087WGS</strain>
    </source>
</reference>
<dbReference type="Proteomes" id="UP000060630">
    <property type="component" value="Unassembled WGS sequence"/>
</dbReference>
<organism evidence="1 2">
    <name type="scientific">Burkholderia ubonensis</name>
    <dbReference type="NCBI Taxonomy" id="101571"/>
    <lineage>
        <taxon>Bacteria</taxon>
        <taxon>Pseudomonadati</taxon>
        <taxon>Pseudomonadota</taxon>
        <taxon>Betaproteobacteria</taxon>
        <taxon>Burkholderiales</taxon>
        <taxon>Burkholderiaceae</taxon>
        <taxon>Burkholderia</taxon>
        <taxon>Burkholderia cepacia complex</taxon>
    </lineage>
</organism>
<name>A0A119HFM7_9BURK</name>
<evidence type="ECO:0000313" key="2">
    <source>
        <dbReference type="Proteomes" id="UP000060630"/>
    </source>
</evidence>
<dbReference type="AlphaFoldDB" id="A0A119HFM7"/>
<proteinExistence type="predicted"/>
<dbReference type="EMBL" id="LPHD01000049">
    <property type="protein sequence ID" value="KWA84179.1"/>
    <property type="molecule type" value="Genomic_DNA"/>
</dbReference>
<accession>A0A119HFM7</accession>
<dbReference type="RefSeq" id="WP_060192578.1">
    <property type="nucleotide sequence ID" value="NZ_LPHD01000049.1"/>
</dbReference>
<sequence length="257" mass="29283">METETNPIHLNADQKEVALRKIRELQQHVGTLSSVLNSPHFDESGLNSQLATNVLKVSEYSLADLCKLLGIVTDTTAEREQRNADLRKANMRIRELETQLGNTQGPDVTQSCIKVMYDQLNSWWDLEGFGHISSISFQRYCCVVDFSCMLTGDFRIIDSDTPVSDKERKAQWLKSLGERGFVLVEEDRDWEILDCDASRKTLIDLITTRIPSAKITKIENFSRHNAEGFTLRGIQVYIHDIADITRLPQKPKKPSSR</sequence>
<protein>
    <submittedName>
        <fullName evidence="1">Uncharacterized protein</fullName>
    </submittedName>
</protein>